<sequence length="570" mass="64066">MEKMHFQNFFKCMILVLFLLLLSTEYCNAVRGLSKRGHGKGKWQLLLKNAGVVAMHMALTHYDTVVILDQMESGQSAYRLSHRLNGTRCGNTHVDQDDRSCYAHSVEYDILSNKIRPLVSLETDTWCSSGSILSDGTIIQAGGNGDGSRRIRQFKPCDNGKCDWKQMNSSLSDMRWYASSLLLPENDQIIVVGGRRTFTFEFVPKLHSRGKSFDLPFLHRTYDKNGGGNNLYPILHLSSDGNVFIFANRDSILFNYKRKKVVKTFPRIPVDGSRSYPSTGSSVILPLDHKNGFHKVEVLICGGAVQGAYAAASEKGKFLKGLRSCGRMVITGNRHKWKMENMPGPRLMSDMLILPNGHILIINGAKRGCAGWDNAASPALQPYLYKPKKSLGRRFTVLRATKIARMYHSSAILLPDGRVLVAGSNPNRRYEFKNVKYPTELRLQAFVPDHLDRKFDHLRPHNVTIYTSSGKENVGYGGEFGVNFLLRRKLNSKNVGFNVYAPPFTTHSLSMNQRMLRLRCKKMAKEENGWVKAVVEAPPSANVAPAGYYLLTVVNGGIPGRSQWIKFMHK</sequence>
<proteinExistence type="predicted"/>
<evidence type="ECO:0000313" key="5">
    <source>
        <dbReference type="EMBL" id="KAL3512678.1"/>
    </source>
</evidence>
<feature type="signal peptide" evidence="2">
    <location>
        <begin position="1"/>
        <end position="29"/>
    </location>
</feature>
<dbReference type="InterPro" id="IPR013783">
    <property type="entry name" value="Ig-like_fold"/>
</dbReference>
<dbReference type="EMBL" id="JBJUIK010000011">
    <property type="protein sequence ID" value="KAL3512678.1"/>
    <property type="molecule type" value="Genomic_DNA"/>
</dbReference>
<evidence type="ECO:0000256" key="1">
    <source>
        <dbReference type="ARBA" id="ARBA00022729"/>
    </source>
</evidence>
<dbReference type="AlphaFoldDB" id="A0ABD2Z0M0"/>
<evidence type="ECO:0000256" key="2">
    <source>
        <dbReference type="SAM" id="SignalP"/>
    </source>
</evidence>
<name>A0ABD2Z0M0_9GENT</name>
<dbReference type="PANTHER" id="PTHR32208">
    <property type="entry name" value="SECRETED PROTEIN-RELATED"/>
    <property type="match status" value="1"/>
</dbReference>
<accession>A0ABD2Z0M0</accession>
<evidence type="ECO:0000313" key="6">
    <source>
        <dbReference type="Proteomes" id="UP001630127"/>
    </source>
</evidence>
<feature type="domain" description="Galactose oxidase-like Early set" evidence="4">
    <location>
        <begin position="471"/>
        <end position="566"/>
    </location>
</feature>
<keyword evidence="1 2" id="KW-0732">Signal</keyword>
<protein>
    <recommendedName>
        <fullName evidence="7">Galactose oxidase</fullName>
    </recommendedName>
</protein>
<dbReference type="PANTHER" id="PTHR32208:SF54">
    <property type="entry name" value="ALDEHYDE OXIDASE GLOX-LIKE"/>
    <property type="match status" value="1"/>
</dbReference>
<feature type="domain" description="Glyoxal oxidase N-terminal" evidence="3">
    <location>
        <begin position="55"/>
        <end position="449"/>
    </location>
</feature>
<dbReference type="Gene3D" id="2.60.40.10">
    <property type="entry name" value="Immunoglobulins"/>
    <property type="match status" value="1"/>
</dbReference>
<organism evidence="5 6">
    <name type="scientific">Cinchona calisaya</name>
    <dbReference type="NCBI Taxonomy" id="153742"/>
    <lineage>
        <taxon>Eukaryota</taxon>
        <taxon>Viridiplantae</taxon>
        <taxon>Streptophyta</taxon>
        <taxon>Embryophyta</taxon>
        <taxon>Tracheophyta</taxon>
        <taxon>Spermatophyta</taxon>
        <taxon>Magnoliopsida</taxon>
        <taxon>eudicotyledons</taxon>
        <taxon>Gunneridae</taxon>
        <taxon>Pentapetalae</taxon>
        <taxon>asterids</taxon>
        <taxon>lamiids</taxon>
        <taxon>Gentianales</taxon>
        <taxon>Rubiaceae</taxon>
        <taxon>Cinchonoideae</taxon>
        <taxon>Cinchoneae</taxon>
        <taxon>Cinchona</taxon>
    </lineage>
</organism>
<dbReference type="Pfam" id="PF09118">
    <property type="entry name" value="GO-like_E_set"/>
    <property type="match status" value="1"/>
</dbReference>
<dbReference type="Gene3D" id="2.130.10.80">
    <property type="entry name" value="Galactose oxidase/kelch, beta-propeller"/>
    <property type="match status" value="1"/>
</dbReference>
<evidence type="ECO:0000259" key="3">
    <source>
        <dbReference type="Pfam" id="PF07250"/>
    </source>
</evidence>
<feature type="chain" id="PRO_5044808155" description="Galactose oxidase" evidence="2">
    <location>
        <begin position="30"/>
        <end position="570"/>
    </location>
</feature>
<dbReference type="InterPro" id="IPR015202">
    <property type="entry name" value="GO-like_E_set"/>
</dbReference>
<dbReference type="InterPro" id="IPR009880">
    <property type="entry name" value="Glyoxal_oxidase_N"/>
</dbReference>
<evidence type="ECO:0008006" key="7">
    <source>
        <dbReference type="Google" id="ProtNLM"/>
    </source>
</evidence>
<reference evidence="5 6" key="1">
    <citation type="submission" date="2024-11" db="EMBL/GenBank/DDBJ databases">
        <title>A near-complete genome assembly of Cinchona calisaya.</title>
        <authorList>
            <person name="Lian D.C."/>
            <person name="Zhao X.W."/>
            <person name="Wei L."/>
        </authorList>
    </citation>
    <scope>NUCLEOTIDE SEQUENCE [LARGE SCALE GENOMIC DNA]</scope>
    <source>
        <tissue evidence="5">Nenye</tissue>
    </source>
</reference>
<dbReference type="InterPro" id="IPR014756">
    <property type="entry name" value="Ig_E-set"/>
</dbReference>
<dbReference type="SUPFAM" id="SSF50965">
    <property type="entry name" value="Galactose oxidase, central domain"/>
    <property type="match status" value="1"/>
</dbReference>
<dbReference type="InterPro" id="IPR037293">
    <property type="entry name" value="Gal_Oxidase_central_sf"/>
</dbReference>
<keyword evidence="6" id="KW-1185">Reference proteome</keyword>
<dbReference type="Pfam" id="PF07250">
    <property type="entry name" value="Glyoxal_oxid_N"/>
    <property type="match status" value="1"/>
</dbReference>
<dbReference type="SUPFAM" id="SSF81296">
    <property type="entry name" value="E set domains"/>
    <property type="match status" value="1"/>
</dbReference>
<dbReference type="InterPro" id="IPR011043">
    <property type="entry name" value="Gal_Oxase/kelch_b-propeller"/>
</dbReference>
<dbReference type="CDD" id="cd02851">
    <property type="entry name" value="E_set_GO_C"/>
    <property type="match status" value="1"/>
</dbReference>
<comment type="caution">
    <text evidence="5">The sequence shown here is derived from an EMBL/GenBank/DDBJ whole genome shotgun (WGS) entry which is preliminary data.</text>
</comment>
<evidence type="ECO:0000259" key="4">
    <source>
        <dbReference type="Pfam" id="PF09118"/>
    </source>
</evidence>
<gene>
    <name evidence="5" type="ORF">ACH5RR_025395</name>
</gene>
<dbReference type="Proteomes" id="UP001630127">
    <property type="component" value="Unassembled WGS sequence"/>
</dbReference>